<organism evidence="1 2">
    <name type="scientific">Cellulophaga phage phi19:1</name>
    <dbReference type="NCBI Taxonomy" id="1327970"/>
    <lineage>
        <taxon>Viruses</taxon>
        <taxon>Duplodnaviria</taxon>
        <taxon>Heunggongvirae</taxon>
        <taxon>Uroviricota</taxon>
        <taxon>Caudoviricetes</taxon>
        <taxon>Assiduviridae</taxon>
        <taxon>Cellubavirus</taxon>
        <taxon>Cellubavirus phi19una</taxon>
    </lineage>
</organism>
<dbReference type="RefSeq" id="YP_008241770.1">
    <property type="nucleotide sequence ID" value="NC_021799.1"/>
</dbReference>
<dbReference type="EMBL" id="KC821607">
    <property type="protein sequence ID" value="AGO47367.1"/>
    <property type="molecule type" value="Genomic_DNA"/>
</dbReference>
<dbReference type="KEGG" id="vg:16880857"/>
<sequence length="163" mass="18941">MTFTELLEEKGYKTYRFVAKNNWNKESKKQAQTILDKNANDVIFVKGDFNTDESDFFIPVSFNHTYIRANYNTLLNGGIATYFVKDLDFENPIVFGLHEQGQPPTLISPRPNIKRVNEIINDEGKVLRTNLITDEAVTYVLRNENPELVYKSLFDDSIEFNYI</sequence>
<dbReference type="GeneID" id="16880857"/>
<evidence type="ECO:0000313" key="1">
    <source>
        <dbReference type="EMBL" id="AGO47367.1"/>
    </source>
</evidence>
<protein>
    <submittedName>
        <fullName evidence="1">Uncharacterized protein</fullName>
    </submittedName>
</protein>
<reference evidence="1 2" key="1">
    <citation type="journal article" date="2013" name="Proc. Natl. Acad. Sci. U.S.A.">
        <title>Twelve previously unknown phage genera are ubiquitous in global oceans.</title>
        <authorList>
            <person name="Holmfeldt K."/>
            <person name="Solonenko N."/>
            <person name="Shah M."/>
            <person name="Corrier K."/>
            <person name="Riemann L."/>
            <person name="Verberkmoes N.C."/>
            <person name="Sullivan M.B."/>
        </authorList>
    </citation>
    <scope>NUCLEOTIDE SEQUENCE [LARGE SCALE GENOMIC DNA]</scope>
    <source>
        <strain evidence="1">Phi19:1</strain>
    </source>
</reference>
<reference evidence="2" key="2">
    <citation type="submission" date="2013-03" db="EMBL/GenBank/DDBJ databases">
        <title>The Cellulophaga phages: a novel, diverse, and globally ubiquitous model system.</title>
        <authorList>
            <person name="Holmfeldt K."/>
            <person name="Solonenko N."/>
            <person name="Shah M."/>
            <person name="Corrier K."/>
            <person name="Riemann L."/>
            <person name="VerBerkmoes N.C."/>
            <person name="Sullivan M.B."/>
        </authorList>
    </citation>
    <scope>NUCLEOTIDE SEQUENCE [LARGE SCALE GENOMIC DNA]</scope>
</reference>
<accession>R9ZYE7</accession>
<name>R9ZYE7_9CAUD</name>
<dbReference type="Proteomes" id="UP000014730">
    <property type="component" value="Segment"/>
</dbReference>
<keyword evidence="2" id="KW-1185">Reference proteome</keyword>
<evidence type="ECO:0000313" key="2">
    <source>
        <dbReference type="Proteomes" id="UP000014730"/>
    </source>
</evidence>
<proteinExistence type="predicted"/>
<gene>
    <name evidence="1" type="ORF">Phi19:1_gp077</name>
</gene>